<reference evidence="1 2" key="1">
    <citation type="submission" date="2017-10" db="EMBL/GenBank/DDBJ databases">
        <title>Comparative genomics in systemic dimorphic fungi from Ajellomycetaceae.</title>
        <authorList>
            <person name="Munoz J.F."/>
            <person name="Mcewen J.G."/>
            <person name="Clay O.K."/>
            <person name="Cuomo C.A."/>
        </authorList>
    </citation>
    <scope>NUCLEOTIDE SEQUENCE [LARGE SCALE GENOMIC DNA]</scope>
    <source>
        <strain evidence="1 2">UAMH7299</strain>
    </source>
</reference>
<comment type="caution">
    <text evidence="1">The sequence shown here is derived from an EMBL/GenBank/DDBJ whole genome shotgun (WGS) entry which is preliminary data.</text>
</comment>
<dbReference type="AlphaFoldDB" id="A0A2B7XMP9"/>
<evidence type="ECO:0000313" key="2">
    <source>
        <dbReference type="Proteomes" id="UP000224634"/>
    </source>
</evidence>
<name>A0A2B7XMP9_POLH7</name>
<evidence type="ECO:0000313" key="1">
    <source>
        <dbReference type="EMBL" id="PGH10200.1"/>
    </source>
</evidence>
<protein>
    <recommendedName>
        <fullName evidence="3">Aminoglycoside phosphotransferase domain-containing protein</fullName>
    </recommendedName>
</protein>
<dbReference type="STRING" id="1447883.A0A2B7XMP9"/>
<dbReference type="PANTHER" id="PTHR21310:SF37">
    <property type="entry name" value="AMINOGLYCOSIDE PHOSPHOTRANSFERASE DOMAIN-CONTAINING PROTEIN"/>
    <property type="match status" value="1"/>
</dbReference>
<dbReference type="InterPro" id="IPR051678">
    <property type="entry name" value="AGP_Transferase"/>
</dbReference>
<evidence type="ECO:0008006" key="3">
    <source>
        <dbReference type="Google" id="ProtNLM"/>
    </source>
</evidence>
<dbReference type="OrthoDB" id="4177777at2759"/>
<proteinExistence type="predicted"/>
<sequence>MGRTRRLRQGEVTCSWAKEEETNILTALQDHPQRANYFSHLLKHSNAVWKAAAHHLSISPKECTYAWLKENCLSVPVPKLYGFALSTGQSFTAAENLPLLLQSFHFLCCYMLKLFGYMSPSAYVRRQGPCLSDLKASYLLIQYIDESEGTMLSCTWNNRQHDKNLCANLFKGLAQIILKLVKVPVPQIGSFVINNNGFLVLSNRPLSLEIHQLESEEIPVDIPRDMTYSSVDSYVADTLAFHDSCLHHQLNAINNEFNLTTMKTVASHFFKCDPRRGHFVYMLNNLHQSNILVNEQQNVRYLIDLEWACSRPIEMLHPPHWLTNQGVDMDTTEAELFNFNTSRVHEHPGAGGEAILQRQYNVAFRGYEPGMRDQNVLVFISPHDPDWAWFLKIIKHLWTQGIEAFIAKKLKEKAAYDKKLQEEFNILPTT</sequence>
<keyword evidence="2" id="KW-1185">Reference proteome</keyword>
<organism evidence="1 2">
    <name type="scientific">Polytolypa hystricis (strain UAMH7299)</name>
    <dbReference type="NCBI Taxonomy" id="1447883"/>
    <lineage>
        <taxon>Eukaryota</taxon>
        <taxon>Fungi</taxon>
        <taxon>Dikarya</taxon>
        <taxon>Ascomycota</taxon>
        <taxon>Pezizomycotina</taxon>
        <taxon>Eurotiomycetes</taxon>
        <taxon>Eurotiomycetidae</taxon>
        <taxon>Onygenales</taxon>
        <taxon>Onygenales incertae sedis</taxon>
        <taxon>Polytolypa</taxon>
    </lineage>
</organism>
<dbReference type="Proteomes" id="UP000224634">
    <property type="component" value="Unassembled WGS sequence"/>
</dbReference>
<dbReference type="PANTHER" id="PTHR21310">
    <property type="entry name" value="AMINOGLYCOSIDE PHOSPHOTRANSFERASE-RELATED-RELATED"/>
    <property type="match status" value="1"/>
</dbReference>
<gene>
    <name evidence="1" type="ORF">AJ80_07559</name>
</gene>
<accession>A0A2B7XMP9</accession>
<dbReference type="EMBL" id="PDNA01000148">
    <property type="protein sequence ID" value="PGH10200.1"/>
    <property type="molecule type" value="Genomic_DNA"/>
</dbReference>